<proteinExistence type="predicted"/>
<dbReference type="PANTHER" id="PTHR43792">
    <property type="entry name" value="GNAT FAMILY, PUTATIVE (AFU_ORTHOLOGUE AFUA_3G00765)-RELATED-RELATED"/>
    <property type="match status" value="1"/>
</dbReference>
<reference evidence="2 3" key="1">
    <citation type="journal article" date="2020" name="ISME J.">
        <title>Comparative genomics reveals insights into cyanobacterial evolution and habitat adaptation.</title>
        <authorList>
            <person name="Chen M.Y."/>
            <person name="Teng W.K."/>
            <person name="Zhao L."/>
            <person name="Hu C.X."/>
            <person name="Zhou Y.K."/>
            <person name="Han B.P."/>
            <person name="Song L.R."/>
            <person name="Shu W.S."/>
        </authorList>
    </citation>
    <scope>NUCLEOTIDE SEQUENCE [LARGE SCALE GENOMIC DNA]</scope>
    <source>
        <strain evidence="2 3">FACHB-119</strain>
    </source>
</reference>
<dbReference type="InterPro" id="IPR016181">
    <property type="entry name" value="Acyl_CoA_acyltransferase"/>
</dbReference>
<evidence type="ECO:0000313" key="2">
    <source>
        <dbReference type="EMBL" id="MBD2501563.1"/>
    </source>
</evidence>
<gene>
    <name evidence="2" type="ORF">H6G83_13280</name>
</gene>
<evidence type="ECO:0000259" key="1">
    <source>
        <dbReference type="PROSITE" id="PS51186"/>
    </source>
</evidence>
<accession>A0ABR8D737</accession>
<organism evidence="2 3">
    <name type="scientific">Anabaena azotica FACHB-119</name>
    <dbReference type="NCBI Taxonomy" id="947527"/>
    <lineage>
        <taxon>Bacteria</taxon>
        <taxon>Bacillati</taxon>
        <taxon>Cyanobacteriota</taxon>
        <taxon>Cyanophyceae</taxon>
        <taxon>Nostocales</taxon>
        <taxon>Nostocaceae</taxon>
        <taxon>Anabaena</taxon>
        <taxon>Anabaena azotica</taxon>
    </lineage>
</organism>
<dbReference type="PROSITE" id="PS51186">
    <property type="entry name" value="GNAT"/>
    <property type="match status" value="1"/>
</dbReference>
<feature type="domain" description="N-acetyltransferase" evidence="1">
    <location>
        <begin position="9"/>
        <end position="164"/>
    </location>
</feature>
<dbReference type="SUPFAM" id="SSF55729">
    <property type="entry name" value="Acyl-CoA N-acyltransferases (Nat)"/>
    <property type="match status" value="1"/>
</dbReference>
<sequence length="177" mass="20606">MPEIETTRLRLRYFNLQDFDDLFRLYSDTEVMKYLSPRSREQTEASLLKHIQHWQEHNLGMWAVVDKQSGKMIGRCGLGFLDNTSEVELGYVLDKSYWNMGLGTEASIATLNYGFLTINLERIVAIANPANIASRRVIEKVGMKYQKLAHYYGQDVVYYAISQSEWQPDNTFYLIET</sequence>
<evidence type="ECO:0000313" key="3">
    <source>
        <dbReference type="Proteomes" id="UP000661112"/>
    </source>
</evidence>
<dbReference type="Proteomes" id="UP000661112">
    <property type="component" value="Unassembled WGS sequence"/>
</dbReference>
<dbReference type="InterPro" id="IPR000182">
    <property type="entry name" value="GNAT_dom"/>
</dbReference>
<dbReference type="RefSeq" id="WP_190472619.1">
    <property type="nucleotide sequence ID" value="NZ_JACJSG010000015.1"/>
</dbReference>
<dbReference type="PANTHER" id="PTHR43792:SF1">
    <property type="entry name" value="N-ACETYLTRANSFERASE DOMAIN-CONTAINING PROTEIN"/>
    <property type="match status" value="1"/>
</dbReference>
<dbReference type="Gene3D" id="3.40.630.30">
    <property type="match status" value="1"/>
</dbReference>
<keyword evidence="3" id="KW-1185">Reference proteome</keyword>
<dbReference type="InterPro" id="IPR051531">
    <property type="entry name" value="N-acetyltransferase"/>
</dbReference>
<comment type="caution">
    <text evidence="2">The sequence shown here is derived from an EMBL/GenBank/DDBJ whole genome shotgun (WGS) entry which is preliminary data.</text>
</comment>
<name>A0ABR8D737_9NOST</name>
<protein>
    <submittedName>
        <fullName evidence="2">GNAT family N-acetyltransferase</fullName>
    </submittedName>
</protein>
<dbReference type="EMBL" id="JACJSG010000015">
    <property type="protein sequence ID" value="MBD2501563.1"/>
    <property type="molecule type" value="Genomic_DNA"/>
</dbReference>
<dbReference type="Pfam" id="PF13302">
    <property type="entry name" value="Acetyltransf_3"/>
    <property type="match status" value="1"/>
</dbReference>